<dbReference type="NCBIfam" id="NF006094">
    <property type="entry name" value="PRK08246.1"/>
    <property type="match status" value="1"/>
</dbReference>
<proteinExistence type="predicted"/>
<protein>
    <submittedName>
        <fullName evidence="6">Serine/threonine dehydratase</fullName>
    </submittedName>
</protein>
<comment type="cofactor">
    <cofactor evidence="1">
        <name>pyridoxal 5'-phosphate</name>
        <dbReference type="ChEBI" id="CHEBI:597326"/>
    </cofactor>
</comment>
<dbReference type="Gene3D" id="3.40.50.1100">
    <property type="match status" value="2"/>
</dbReference>
<accession>A0ABV6M7Q2</accession>
<dbReference type="Proteomes" id="UP001589867">
    <property type="component" value="Unassembled WGS sequence"/>
</dbReference>
<dbReference type="PANTHER" id="PTHR48078:SF6">
    <property type="entry name" value="L-THREONINE DEHYDRATASE CATABOLIC TDCB"/>
    <property type="match status" value="1"/>
</dbReference>
<keyword evidence="7" id="KW-1185">Reference proteome</keyword>
<dbReference type="EMBL" id="JBHLUH010000050">
    <property type="protein sequence ID" value="MFC0530708.1"/>
    <property type="molecule type" value="Genomic_DNA"/>
</dbReference>
<feature type="domain" description="Tryptophan synthase beta chain-like PALP" evidence="5">
    <location>
        <begin position="22"/>
        <end position="320"/>
    </location>
</feature>
<gene>
    <name evidence="6" type="ORF">ACFFIA_23885</name>
</gene>
<dbReference type="InterPro" id="IPR050147">
    <property type="entry name" value="Ser/Thr_Dehydratase"/>
</dbReference>
<comment type="caution">
    <text evidence="6">The sequence shown here is derived from an EMBL/GenBank/DDBJ whole genome shotgun (WGS) entry which is preliminary data.</text>
</comment>
<dbReference type="SUPFAM" id="SSF53686">
    <property type="entry name" value="Tryptophan synthase beta subunit-like PLP-dependent enzymes"/>
    <property type="match status" value="1"/>
</dbReference>
<evidence type="ECO:0000259" key="5">
    <source>
        <dbReference type="Pfam" id="PF00291"/>
    </source>
</evidence>
<dbReference type="Pfam" id="PF00291">
    <property type="entry name" value="PALP"/>
    <property type="match status" value="1"/>
</dbReference>
<dbReference type="InterPro" id="IPR036052">
    <property type="entry name" value="TrpB-like_PALP_sf"/>
</dbReference>
<evidence type="ECO:0000256" key="1">
    <source>
        <dbReference type="ARBA" id="ARBA00001933"/>
    </source>
</evidence>
<dbReference type="InterPro" id="IPR001926">
    <property type="entry name" value="TrpB-like_PALP"/>
</dbReference>
<dbReference type="PANTHER" id="PTHR48078">
    <property type="entry name" value="THREONINE DEHYDRATASE, MITOCHONDRIAL-RELATED"/>
    <property type="match status" value="1"/>
</dbReference>
<reference evidence="6 7" key="1">
    <citation type="submission" date="2024-09" db="EMBL/GenBank/DDBJ databases">
        <authorList>
            <person name="Sun Q."/>
            <person name="Mori K."/>
        </authorList>
    </citation>
    <scope>NUCLEOTIDE SEQUENCE [LARGE SCALE GENOMIC DNA]</scope>
    <source>
        <strain evidence="6 7">TBRC 3947</strain>
    </source>
</reference>
<evidence type="ECO:0000313" key="7">
    <source>
        <dbReference type="Proteomes" id="UP001589867"/>
    </source>
</evidence>
<evidence type="ECO:0000256" key="4">
    <source>
        <dbReference type="SAM" id="MobiDB-lite"/>
    </source>
</evidence>
<feature type="compositionally biased region" description="Low complexity" evidence="4">
    <location>
        <begin position="81"/>
        <end position="92"/>
    </location>
</feature>
<keyword evidence="2" id="KW-0663">Pyridoxal phosphate</keyword>
<evidence type="ECO:0000313" key="6">
    <source>
        <dbReference type="EMBL" id="MFC0530708.1"/>
    </source>
</evidence>
<dbReference type="RefSeq" id="WP_377253933.1">
    <property type="nucleotide sequence ID" value="NZ_JBHLUH010000050.1"/>
</dbReference>
<name>A0ABV6M7Q2_9ACTN</name>
<keyword evidence="3" id="KW-0456">Lyase</keyword>
<sequence>MVEMVLPVAGDIASAAGRIAPYARRTPVFPAVVDGRPVTFKLEHLQLTGTFKVRGALNALLAGNGSGGGGSAASAPGGGRAPAASTSGGGAPVVSASGGNHGLGVATAAARLGVPATIYVPENAPPDKTARIASSGATVVHHGQRYAEADAAARAHADRDGLRYLPAYDHADVVAGQGTVGREIAMQAPECDTVAVAVGGGGLIAGLALASAPGTTVVGVEPEGCACLHAAMAAGEPVDSPVDSVASSALGATRVGRIPYAILRDADLHLALVDDAQILAARDRLWDEFRLAVEPAAAAPFAAWQAGLVPGDHPCIVLCGANAPWSTA</sequence>
<feature type="compositionally biased region" description="Gly residues" evidence="4">
    <location>
        <begin position="68"/>
        <end position="80"/>
    </location>
</feature>
<evidence type="ECO:0000256" key="2">
    <source>
        <dbReference type="ARBA" id="ARBA00022898"/>
    </source>
</evidence>
<evidence type="ECO:0000256" key="3">
    <source>
        <dbReference type="ARBA" id="ARBA00023239"/>
    </source>
</evidence>
<organism evidence="6 7">
    <name type="scientific">Phytohabitans kaempferiae</name>
    <dbReference type="NCBI Taxonomy" id="1620943"/>
    <lineage>
        <taxon>Bacteria</taxon>
        <taxon>Bacillati</taxon>
        <taxon>Actinomycetota</taxon>
        <taxon>Actinomycetes</taxon>
        <taxon>Micromonosporales</taxon>
        <taxon>Micromonosporaceae</taxon>
    </lineage>
</organism>
<feature type="region of interest" description="Disordered" evidence="4">
    <location>
        <begin position="68"/>
        <end position="92"/>
    </location>
</feature>